<feature type="domain" description="PAS" evidence="3">
    <location>
        <begin position="482"/>
        <end position="525"/>
    </location>
</feature>
<dbReference type="EMBL" id="CP038437">
    <property type="protein sequence ID" value="QEM82982.1"/>
    <property type="molecule type" value="Genomic_DNA"/>
</dbReference>
<dbReference type="SMART" id="SM00267">
    <property type="entry name" value="GGDEF"/>
    <property type="match status" value="1"/>
</dbReference>
<organism evidence="7 8">
    <name type="scientific">Halomonas binhaiensis</name>
    <dbReference type="NCBI Taxonomy" id="2562282"/>
    <lineage>
        <taxon>Bacteria</taxon>
        <taxon>Pseudomonadati</taxon>
        <taxon>Pseudomonadota</taxon>
        <taxon>Gammaproteobacteria</taxon>
        <taxon>Oceanospirillales</taxon>
        <taxon>Halomonadaceae</taxon>
        <taxon>Halomonas</taxon>
    </lineage>
</organism>
<evidence type="ECO:0000259" key="6">
    <source>
        <dbReference type="PROSITE" id="PS50887"/>
    </source>
</evidence>
<dbReference type="Gene3D" id="3.20.20.450">
    <property type="entry name" value="EAL domain"/>
    <property type="match status" value="1"/>
</dbReference>
<dbReference type="CDD" id="cd12915">
    <property type="entry name" value="PDC2_DGC_like"/>
    <property type="match status" value="1"/>
</dbReference>
<evidence type="ECO:0000256" key="2">
    <source>
        <dbReference type="SAM" id="Phobius"/>
    </source>
</evidence>
<feature type="transmembrane region" description="Helical" evidence="2">
    <location>
        <begin position="20"/>
        <end position="41"/>
    </location>
</feature>
<feature type="transmembrane region" description="Helical" evidence="2">
    <location>
        <begin position="298"/>
        <end position="316"/>
    </location>
</feature>
<keyword evidence="2" id="KW-0472">Membrane</keyword>
<evidence type="ECO:0000313" key="8">
    <source>
        <dbReference type="Proteomes" id="UP000324285"/>
    </source>
</evidence>
<dbReference type="InterPro" id="IPR029787">
    <property type="entry name" value="Nucleotide_cyclase"/>
</dbReference>
<feature type="domain" description="GGDEF" evidence="6">
    <location>
        <begin position="624"/>
        <end position="761"/>
    </location>
</feature>
<dbReference type="PROSITE" id="PS50113">
    <property type="entry name" value="PAC"/>
    <property type="match status" value="1"/>
</dbReference>
<evidence type="ECO:0000259" key="4">
    <source>
        <dbReference type="PROSITE" id="PS50113"/>
    </source>
</evidence>
<dbReference type="AlphaFoldDB" id="A0A5C1NH58"/>
<dbReference type="SMART" id="SM00052">
    <property type="entry name" value="EAL"/>
    <property type="match status" value="1"/>
</dbReference>
<dbReference type="PROSITE" id="PS50112">
    <property type="entry name" value="PAS"/>
    <property type="match status" value="2"/>
</dbReference>
<evidence type="ECO:0000259" key="3">
    <source>
        <dbReference type="PROSITE" id="PS50112"/>
    </source>
</evidence>
<dbReference type="CDD" id="cd00130">
    <property type="entry name" value="PAS"/>
    <property type="match status" value="2"/>
</dbReference>
<dbReference type="Pfam" id="PF08448">
    <property type="entry name" value="PAS_4"/>
    <property type="match status" value="1"/>
</dbReference>
<dbReference type="InterPro" id="IPR000160">
    <property type="entry name" value="GGDEF_dom"/>
</dbReference>
<feature type="domain" description="EAL" evidence="5">
    <location>
        <begin position="770"/>
        <end position="1022"/>
    </location>
</feature>
<dbReference type="NCBIfam" id="TIGR00254">
    <property type="entry name" value="GGDEF"/>
    <property type="match status" value="1"/>
</dbReference>
<name>A0A5C1NH58_9GAMM</name>
<dbReference type="KEGG" id="hbh:E4T21_16580"/>
<dbReference type="Pfam" id="PF00563">
    <property type="entry name" value="EAL"/>
    <property type="match status" value="1"/>
</dbReference>
<dbReference type="InterPro" id="IPR000014">
    <property type="entry name" value="PAS"/>
</dbReference>
<keyword evidence="2" id="KW-1133">Transmembrane helix</keyword>
<dbReference type="Gene3D" id="3.30.450.20">
    <property type="entry name" value="PAS domain"/>
    <property type="match status" value="4"/>
</dbReference>
<dbReference type="CDD" id="cd01948">
    <property type="entry name" value="EAL"/>
    <property type="match status" value="1"/>
</dbReference>
<reference evidence="7" key="1">
    <citation type="submission" date="2021-02" db="EMBL/GenBank/DDBJ databases">
        <title>Strain Y2R2, a novel species of the genus Halomonas.</title>
        <authorList>
            <person name="Huang H."/>
        </authorList>
    </citation>
    <scope>NUCLEOTIDE SEQUENCE</scope>
    <source>
        <strain evidence="7">Y2R2</strain>
    </source>
</reference>
<feature type="compositionally biased region" description="Polar residues" evidence="1">
    <location>
        <begin position="142"/>
        <end position="152"/>
    </location>
</feature>
<protein>
    <submittedName>
        <fullName evidence="7">EAL domain-containing protein</fullName>
    </submittedName>
</protein>
<dbReference type="InterPro" id="IPR035965">
    <property type="entry name" value="PAS-like_dom_sf"/>
</dbReference>
<dbReference type="CDD" id="cd01949">
    <property type="entry name" value="GGDEF"/>
    <property type="match status" value="1"/>
</dbReference>
<proteinExistence type="predicted"/>
<keyword evidence="8" id="KW-1185">Reference proteome</keyword>
<dbReference type="InterPro" id="IPR043128">
    <property type="entry name" value="Rev_trsase/Diguanyl_cyclase"/>
</dbReference>
<dbReference type="CDD" id="cd18773">
    <property type="entry name" value="PDC1_HK_sensor"/>
    <property type="match status" value="1"/>
</dbReference>
<dbReference type="OrthoDB" id="9804951at2"/>
<dbReference type="Pfam" id="PF00990">
    <property type="entry name" value="GGDEF"/>
    <property type="match status" value="1"/>
</dbReference>
<feature type="region of interest" description="Disordered" evidence="1">
    <location>
        <begin position="129"/>
        <end position="152"/>
    </location>
</feature>
<feature type="domain" description="PAC" evidence="4">
    <location>
        <begin position="540"/>
        <end position="592"/>
    </location>
</feature>
<dbReference type="Pfam" id="PF13426">
    <property type="entry name" value="PAS_9"/>
    <property type="match status" value="1"/>
</dbReference>
<dbReference type="InterPro" id="IPR052155">
    <property type="entry name" value="Biofilm_reg_signaling"/>
</dbReference>
<feature type="domain" description="PAS" evidence="3">
    <location>
        <begin position="346"/>
        <end position="397"/>
    </location>
</feature>
<dbReference type="PANTHER" id="PTHR44757:SF2">
    <property type="entry name" value="BIOFILM ARCHITECTURE MAINTENANCE PROTEIN MBAA"/>
    <property type="match status" value="1"/>
</dbReference>
<dbReference type="InterPro" id="IPR001633">
    <property type="entry name" value="EAL_dom"/>
</dbReference>
<dbReference type="Gene3D" id="3.30.70.270">
    <property type="match status" value="1"/>
</dbReference>
<dbReference type="NCBIfam" id="TIGR00229">
    <property type="entry name" value="sensory_box"/>
    <property type="match status" value="2"/>
</dbReference>
<evidence type="ECO:0000256" key="1">
    <source>
        <dbReference type="SAM" id="MobiDB-lite"/>
    </source>
</evidence>
<dbReference type="InterPro" id="IPR035919">
    <property type="entry name" value="EAL_sf"/>
</dbReference>
<gene>
    <name evidence="7" type="ORF">E4T21_16580</name>
</gene>
<dbReference type="RefSeq" id="WP_149286104.1">
    <property type="nucleotide sequence ID" value="NZ_CP038437.2"/>
</dbReference>
<dbReference type="SUPFAM" id="SSF55785">
    <property type="entry name" value="PYP-like sensor domain (PAS domain)"/>
    <property type="match status" value="2"/>
</dbReference>
<dbReference type="SUPFAM" id="SSF55073">
    <property type="entry name" value="Nucleotide cyclase"/>
    <property type="match status" value="1"/>
</dbReference>
<accession>A0A5C1NH58</accession>
<evidence type="ECO:0000259" key="5">
    <source>
        <dbReference type="PROSITE" id="PS50883"/>
    </source>
</evidence>
<dbReference type="Proteomes" id="UP000324285">
    <property type="component" value="Chromosome"/>
</dbReference>
<dbReference type="PROSITE" id="PS50887">
    <property type="entry name" value="GGDEF"/>
    <property type="match status" value="1"/>
</dbReference>
<evidence type="ECO:0000313" key="7">
    <source>
        <dbReference type="EMBL" id="QEM82982.1"/>
    </source>
</evidence>
<dbReference type="SUPFAM" id="SSF141868">
    <property type="entry name" value="EAL domain-like"/>
    <property type="match status" value="1"/>
</dbReference>
<keyword evidence="2" id="KW-0812">Transmembrane</keyword>
<sequence>MPVSTSFRLTSEKRPLGRRWWPVVLYATFLLVMVCSITWLLREQYVAEIQGARGRLHAKSDLVVELVERSFSTTEQVLVGLSDLFDTAGQPIVMKHSDEVSAFLRKRGSGLDFIDELFVMDTAGRTIATSSSGASGPPELWQEQSPPRFQSSTHSDVLITPLYWSEQAQDYRILMALRLRDASGEVRALAVARIMPIKLDGMLSDIDLQSGESIAIIDSNGRLVTRKPAAKIRLGNVIAAASTTDSFQDGEGPWEYSRASRVDGKHRLYVAHRTDFVPLLVISGQGTEELLAGWTQRLWALVFAGLLLALLGGWLIRHILALWQAKEALRYEVIERQKAQEDAMSREARLRALIGSMQDMLFVFDTAGHFVYIHAGDESMLLTPKSELLGMNIREVLPADVSVQIDVALSDVESTRAPQLVDYCLELGDELHFFSALLSPLVYEEHGELRGVLAVVRDVTEEQAQQVQLRIAALAFETHLGMMITDVQGNILKVNHTFTRITGYIESEVVGRTPSMLSSELHEEEVHQRLWGAVLEYGSWQGELWSRRKNGETYPQWLTISAVKDECGQCTHYVGTLSDISESKAAEREIHQLAFFDTLTGLPNRRLMLERIDKALASHRRNEELGALIFLNLDDFKQVNEALGYQGGDELLKCMAQRLESVLQEGDSLARFGGDEFVVLIGELEASTQVECRAAECVARTLLDVLEQPITLAGQTLTVTASIGITLLRNDVTADELLRQADMALFQAKSLGRNMACFFDLEMQERIRQRTQLEKDLGQALGNEELFLVYQYQVDEFGKTIGAEALLRWRHPLRGLVPPSEFIPIAEQQQVIHQIGLWVIETACQTLVAWSQSDMWTTLSLSVNVSPKQFHAPDFVQRVDEILRRTKAPANKLKLEVTESLFMDDHEDIRQRMIALKSLGVTFALDDFGTGYSSFSYLKRLPLDQLKIDQSFVRDVLDNSTSSAIVASTIALAHTLELDVIAEGVENEAQRAWLLENGCHCFQGYLFSIPAPLDQGPETSCA</sequence>
<dbReference type="InterPro" id="IPR013656">
    <property type="entry name" value="PAS_4"/>
</dbReference>
<dbReference type="PROSITE" id="PS50883">
    <property type="entry name" value="EAL"/>
    <property type="match status" value="1"/>
</dbReference>
<dbReference type="PANTHER" id="PTHR44757">
    <property type="entry name" value="DIGUANYLATE CYCLASE DGCP"/>
    <property type="match status" value="1"/>
</dbReference>
<dbReference type="SMART" id="SM00091">
    <property type="entry name" value="PAS"/>
    <property type="match status" value="2"/>
</dbReference>
<dbReference type="InterPro" id="IPR000700">
    <property type="entry name" value="PAS-assoc_C"/>
</dbReference>